<dbReference type="CDD" id="cd00397">
    <property type="entry name" value="DNA_BRE_C"/>
    <property type="match status" value="1"/>
</dbReference>
<dbReference type="GO" id="GO:0003677">
    <property type="term" value="F:DNA binding"/>
    <property type="evidence" value="ECO:0007669"/>
    <property type="project" value="InterPro"/>
</dbReference>
<dbReference type="Gene3D" id="1.10.443.10">
    <property type="entry name" value="Intergrase catalytic core"/>
    <property type="match status" value="1"/>
</dbReference>
<keyword evidence="3" id="KW-1185">Reference proteome</keyword>
<dbReference type="RefSeq" id="WP_184088424.1">
    <property type="nucleotide sequence ID" value="NZ_AP023367.1"/>
</dbReference>
<name>A0A6S6R148_9FIRM</name>
<dbReference type="InterPro" id="IPR002104">
    <property type="entry name" value="Integrase_catalytic"/>
</dbReference>
<keyword evidence="1" id="KW-0233">DNA recombination</keyword>
<accession>A0A6S6R148</accession>
<dbReference type="PROSITE" id="PS51898">
    <property type="entry name" value="TYR_RECOMBINASE"/>
    <property type="match status" value="1"/>
</dbReference>
<dbReference type="Proteomes" id="UP000515561">
    <property type="component" value="Chromosome"/>
</dbReference>
<gene>
    <name evidence="2" type="ORF">acsn021_26280</name>
</gene>
<dbReference type="GO" id="GO:0015074">
    <property type="term" value="P:DNA integration"/>
    <property type="evidence" value="ECO:0007669"/>
    <property type="project" value="InterPro"/>
</dbReference>
<evidence type="ECO:0000256" key="1">
    <source>
        <dbReference type="ARBA" id="ARBA00023172"/>
    </source>
</evidence>
<dbReference type="KEGG" id="acel:acsn021_26280"/>
<dbReference type="GO" id="GO:0006310">
    <property type="term" value="P:DNA recombination"/>
    <property type="evidence" value="ECO:0007669"/>
    <property type="project" value="UniProtKB-KW"/>
</dbReference>
<proteinExistence type="predicted"/>
<sequence>MRHVQIATKTYRDNSARSIDLPTILIEHNSDTQVLEQLHKYQLKNKIKSRTWHNKLVQAVGLLLDYIESNQENYTSAKDFFEIFTESIYSGTINEDGLDPSGLYWLPKRVETANMLLSALNGFSDWLYNEYGAVQLNPWREATRYEERLNWMAQINKSQHSFLGHLDDVHEISETAKQARNVVKRRKPCSSRGNTKDFPENQIHNLLWEGFKNIRRNDELGIIDSHNWRDIAITILMHGGGLRHSEVFHLWVQDVFPDPEDSNLAVVRIYHPSEGKAPYDFKNPNTGKYVTDRESYLLLKYGLLPRNKYSAKDKRFAGWKEPRLDNDEDKYMHVYWLSKEWGYIFMYVWKIYMAKRLRDGIKDTHPFAFVSHSPQYKGEMMPLRTQRESHEKAVEKIGLVVGKSYGTTPHGHRHAYGQRLKKAGIDSIIKQRAMHHKSEKSQDVYTEPTVEEVTDSLNNATASLDNGFVLPMQTEIDVWFDEENNLRNKYLFRRK</sequence>
<dbReference type="SUPFAM" id="SSF56349">
    <property type="entry name" value="DNA breaking-rejoining enzymes"/>
    <property type="match status" value="1"/>
</dbReference>
<dbReference type="EMBL" id="AP023367">
    <property type="protein sequence ID" value="BCJ95059.1"/>
    <property type="molecule type" value="Genomic_DNA"/>
</dbReference>
<reference evidence="2 3" key="1">
    <citation type="journal article" date="2016" name="Int. J. Syst. Evol. Microbiol.">
        <title>Descriptions of Anaerotaenia torta gen. nov., sp. nov. and Anaerocolumna cellulosilytica gen. nov., sp. nov. isolated from a methanogenic reactor of cattle waste.</title>
        <authorList>
            <person name="Uek A."/>
            <person name="Ohtaki Y."/>
            <person name="Kaku N."/>
            <person name="Ueki K."/>
        </authorList>
    </citation>
    <scope>NUCLEOTIDE SEQUENCE [LARGE SCALE GENOMIC DNA]</scope>
    <source>
        <strain evidence="2 3">SN021</strain>
    </source>
</reference>
<protein>
    <submittedName>
        <fullName evidence="2">Integrase</fullName>
    </submittedName>
</protein>
<dbReference type="NCBIfam" id="NF040693">
    <property type="entry name" value="recomb_GmtY"/>
    <property type="match status" value="1"/>
</dbReference>
<evidence type="ECO:0000313" key="2">
    <source>
        <dbReference type="EMBL" id="BCJ95059.1"/>
    </source>
</evidence>
<dbReference type="InterPro" id="IPR013762">
    <property type="entry name" value="Integrase-like_cat_sf"/>
</dbReference>
<organism evidence="2 3">
    <name type="scientific">Anaerocolumna cellulosilytica</name>
    <dbReference type="NCBI Taxonomy" id="433286"/>
    <lineage>
        <taxon>Bacteria</taxon>
        <taxon>Bacillati</taxon>
        <taxon>Bacillota</taxon>
        <taxon>Clostridia</taxon>
        <taxon>Lachnospirales</taxon>
        <taxon>Lachnospiraceae</taxon>
        <taxon>Anaerocolumna</taxon>
    </lineage>
</organism>
<dbReference type="InterPro" id="IPR011010">
    <property type="entry name" value="DNA_brk_join_enz"/>
</dbReference>
<evidence type="ECO:0000313" key="3">
    <source>
        <dbReference type="Proteomes" id="UP000515561"/>
    </source>
</evidence>
<dbReference type="AlphaFoldDB" id="A0A6S6R148"/>